<evidence type="ECO:0000256" key="6">
    <source>
        <dbReference type="ARBA" id="ARBA00023242"/>
    </source>
</evidence>
<feature type="domain" description="C2H2-type" evidence="10">
    <location>
        <begin position="539"/>
        <end position="566"/>
    </location>
</feature>
<dbReference type="Gene3D" id="3.30.160.60">
    <property type="entry name" value="Classic Zinc Finger"/>
    <property type="match status" value="6"/>
</dbReference>
<dbReference type="InterPro" id="IPR012934">
    <property type="entry name" value="Znf_AD"/>
</dbReference>
<feature type="binding site" evidence="8">
    <location>
        <position position="348"/>
    </location>
    <ligand>
        <name>Zn(2+)</name>
        <dbReference type="ChEBI" id="CHEBI:29105"/>
    </ligand>
</feature>
<evidence type="ECO:0000256" key="1">
    <source>
        <dbReference type="ARBA" id="ARBA00004123"/>
    </source>
</evidence>
<evidence type="ECO:0000256" key="2">
    <source>
        <dbReference type="ARBA" id="ARBA00022723"/>
    </source>
</evidence>
<dbReference type="Pfam" id="PF21599">
    <property type="entry name" value="ZSWIM3_N"/>
    <property type="match status" value="1"/>
</dbReference>
<feature type="domain" description="C2H2-type" evidence="10">
    <location>
        <begin position="680"/>
        <end position="708"/>
    </location>
</feature>
<dbReference type="SMART" id="SM00868">
    <property type="entry name" value="zf-AD"/>
    <property type="match status" value="1"/>
</dbReference>
<dbReference type="EMBL" id="JAWJWE010000006">
    <property type="protein sequence ID" value="KAK6632986.1"/>
    <property type="molecule type" value="Genomic_DNA"/>
</dbReference>
<evidence type="ECO:0000256" key="9">
    <source>
        <dbReference type="SAM" id="SignalP"/>
    </source>
</evidence>
<dbReference type="PANTHER" id="PTHR24406">
    <property type="entry name" value="TRANSCRIPTIONAL REPRESSOR CTCFL-RELATED"/>
    <property type="match status" value="1"/>
</dbReference>
<evidence type="ECO:0000256" key="4">
    <source>
        <dbReference type="ARBA" id="ARBA00022771"/>
    </source>
</evidence>
<feature type="domain" description="C2H2-type" evidence="10">
    <location>
        <begin position="652"/>
        <end position="679"/>
    </location>
</feature>
<keyword evidence="3" id="KW-0677">Repeat</keyword>
<feature type="domain" description="C2H2-type" evidence="10">
    <location>
        <begin position="508"/>
        <end position="535"/>
    </location>
</feature>
<dbReference type="PROSITE" id="PS51915">
    <property type="entry name" value="ZAD"/>
    <property type="match status" value="1"/>
</dbReference>
<dbReference type="GO" id="GO:0005634">
    <property type="term" value="C:nucleus"/>
    <property type="evidence" value="ECO:0007669"/>
    <property type="project" value="UniProtKB-SubCell"/>
</dbReference>
<evidence type="ECO:0000313" key="13">
    <source>
        <dbReference type="Proteomes" id="UP001372834"/>
    </source>
</evidence>
<keyword evidence="6" id="KW-0539">Nucleus</keyword>
<dbReference type="Proteomes" id="UP001372834">
    <property type="component" value="Unassembled WGS sequence"/>
</dbReference>
<dbReference type="Pfam" id="PF07776">
    <property type="entry name" value="zf-AD"/>
    <property type="match status" value="1"/>
</dbReference>
<feature type="domain" description="ZAD" evidence="11">
    <location>
        <begin position="298"/>
        <end position="375"/>
    </location>
</feature>
<keyword evidence="4 7" id="KW-0863">Zinc-finger</keyword>
<dbReference type="SUPFAM" id="SSF57667">
    <property type="entry name" value="beta-beta-alpha zinc fingers"/>
    <property type="match status" value="4"/>
</dbReference>
<evidence type="ECO:0000256" key="7">
    <source>
        <dbReference type="PROSITE-ProRule" id="PRU00042"/>
    </source>
</evidence>
<evidence type="ECO:0000256" key="5">
    <source>
        <dbReference type="ARBA" id="ARBA00022833"/>
    </source>
</evidence>
<dbReference type="FunFam" id="3.30.160.60:FF:001840">
    <property type="entry name" value="Paternally-expressed gene 3 protein"/>
    <property type="match status" value="1"/>
</dbReference>
<feature type="chain" id="PRO_5042924035" evidence="9">
    <location>
        <begin position="21"/>
        <end position="765"/>
    </location>
</feature>
<organism evidence="12 13">
    <name type="scientific">Polyplax serrata</name>
    <name type="common">Common mouse louse</name>
    <dbReference type="NCBI Taxonomy" id="468196"/>
    <lineage>
        <taxon>Eukaryota</taxon>
        <taxon>Metazoa</taxon>
        <taxon>Ecdysozoa</taxon>
        <taxon>Arthropoda</taxon>
        <taxon>Hexapoda</taxon>
        <taxon>Insecta</taxon>
        <taxon>Pterygota</taxon>
        <taxon>Neoptera</taxon>
        <taxon>Paraneoptera</taxon>
        <taxon>Psocodea</taxon>
        <taxon>Troctomorpha</taxon>
        <taxon>Phthiraptera</taxon>
        <taxon>Anoplura</taxon>
        <taxon>Polyplacidae</taxon>
        <taxon>Polyplax</taxon>
    </lineage>
</organism>
<dbReference type="Pfam" id="PF00096">
    <property type="entry name" value="zf-C2H2"/>
    <property type="match status" value="2"/>
</dbReference>
<feature type="signal peptide" evidence="9">
    <location>
        <begin position="1"/>
        <end position="20"/>
    </location>
</feature>
<dbReference type="FunFam" id="3.30.160.60:FF:000446">
    <property type="entry name" value="Zinc finger protein"/>
    <property type="match status" value="1"/>
</dbReference>
<dbReference type="InterPro" id="IPR013087">
    <property type="entry name" value="Znf_C2H2_type"/>
</dbReference>
<keyword evidence="2 8" id="KW-0479">Metal-binding</keyword>
<comment type="subcellular location">
    <subcellularLocation>
        <location evidence="1">Nucleus</location>
    </subcellularLocation>
</comment>
<dbReference type="InterPro" id="IPR050888">
    <property type="entry name" value="ZnF_C2H2-type_TF"/>
</dbReference>
<dbReference type="GO" id="GO:0008270">
    <property type="term" value="F:zinc ion binding"/>
    <property type="evidence" value="ECO:0007669"/>
    <property type="project" value="UniProtKB-UniRule"/>
</dbReference>
<dbReference type="InterPro" id="IPR036236">
    <property type="entry name" value="Znf_C2H2_sf"/>
</dbReference>
<dbReference type="PROSITE" id="PS00028">
    <property type="entry name" value="ZINC_FINGER_C2H2_1"/>
    <property type="match status" value="6"/>
</dbReference>
<evidence type="ECO:0000313" key="12">
    <source>
        <dbReference type="EMBL" id="KAK6632986.1"/>
    </source>
</evidence>
<feature type="domain" description="C2H2-type" evidence="10">
    <location>
        <begin position="624"/>
        <end position="651"/>
    </location>
</feature>
<keyword evidence="5 8" id="KW-0862">Zinc</keyword>
<dbReference type="Gene3D" id="3.40.1800.20">
    <property type="match status" value="1"/>
</dbReference>
<gene>
    <name evidence="12" type="ORF">RUM43_012729</name>
</gene>
<sequence length="765" mass="87597">MFLRNFLRLLIISYCPPCETTSKLGPFVLHLNVATVSCFFSARLDNQPSIEQPYEGQKFKSFDALKKYLEEYGQKNYVKFWIRSSHTRNSLKSKISKTMNPDLKYVCVKFACIFGGEKIRCRGSGIRKSSTYRDLGCPCMINAVVGEDGNHVKLDTVILEHNHVLCKTLYDSLKKTKRKSQTIKNNKELMNNSESLVPSKDLNEEISYMVVDSEYEQQDKITSNGICYVEDNSDTSFSLKCETSDNCLENIQDKYGKNIKILVVNSDSRNNKFDDLLKFNEKENGIISDISDKQDKNDICRLCLSSTEQLSPIFNPDLPLKSTVLSFKIMGCASIEVSSNDGLPNSICTTCEADLEIAYKFRIQCENSDSFLRKTYLQKQSLISPETLLLKQAEKNLADVGSNEEINTPNETLVDYHDEIEEESSAVKKDAENVGTSEDSLFVRFAITCPICGSEHETYESMLDHLETHAESETLVPACNICEVMCATIKDLQNHMRNHLSQIRTEEYACSHCDMTFPTPEEVKSHEISHTKKQADVNYFCNVCGKILKTKDRFRSHKNTHEGLRPHVCLKCGRGFADRKNMHHHYNVVHLRKPKLECPVCQKKFYARTKMKSHVTMHYGVKPFFCDVCGKTFRLKMNMIKHKKTHSNDRPHKCDKCNAAFIDKNMLRRHSYVHGGVRPYPCPVCGHRFSVKFHLKKHLEKSKCSDKALVIVDDYQWVGMTSQSESDLPGTECVVVYKTNEDVLQPEQEPITMNILQEYQEEPVT</sequence>
<evidence type="ECO:0000259" key="10">
    <source>
        <dbReference type="PROSITE" id="PS50157"/>
    </source>
</evidence>
<reference evidence="12 13" key="1">
    <citation type="submission" date="2023-10" db="EMBL/GenBank/DDBJ databases">
        <title>Genomes of two closely related lineages of the louse Polyplax serrata with different host specificities.</title>
        <authorList>
            <person name="Martinu J."/>
            <person name="Tarabai H."/>
            <person name="Stefka J."/>
            <person name="Hypsa V."/>
        </authorList>
    </citation>
    <scope>NUCLEOTIDE SEQUENCE [LARGE SCALE GENOMIC DNA]</scope>
    <source>
        <strain evidence="12">HR10_N</strain>
    </source>
</reference>
<feature type="binding site" evidence="8">
    <location>
        <position position="300"/>
    </location>
    <ligand>
        <name>Zn(2+)</name>
        <dbReference type="ChEBI" id="CHEBI:29105"/>
    </ligand>
</feature>
<proteinExistence type="predicted"/>
<keyword evidence="9" id="KW-0732">Signal</keyword>
<feature type="binding site" evidence="8">
    <location>
        <position position="303"/>
    </location>
    <ligand>
        <name>Zn(2+)</name>
        <dbReference type="ChEBI" id="CHEBI:29105"/>
    </ligand>
</feature>
<dbReference type="SUPFAM" id="SSF57716">
    <property type="entry name" value="Glucocorticoid receptor-like (DNA-binding domain)"/>
    <property type="match status" value="1"/>
</dbReference>
<dbReference type="AlphaFoldDB" id="A0AAN8S785"/>
<protein>
    <submittedName>
        <fullName evidence="12">Uncharacterized protein</fullName>
    </submittedName>
</protein>
<feature type="domain" description="C2H2-type" evidence="10">
    <location>
        <begin position="596"/>
        <end position="623"/>
    </location>
</feature>
<evidence type="ECO:0000256" key="3">
    <source>
        <dbReference type="ARBA" id="ARBA00022737"/>
    </source>
</evidence>
<dbReference type="PROSITE" id="PS50157">
    <property type="entry name" value="ZINC_FINGER_C2H2_2"/>
    <property type="match status" value="7"/>
</dbReference>
<comment type="caution">
    <text evidence="12">The sequence shown here is derived from an EMBL/GenBank/DDBJ whole genome shotgun (WGS) entry which is preliminary data.</text>
</comment>
<name>A0AAN8S785_POLSC</name>
<feature type="binding site" evidence="8">
    <location>
        <position position="351"/>
    </location>
    <ligand>
        <name>Zn(2+)</name>
        <dbReference type="ChEBI" id="CHEBI:29105"/>
    </ligand>
</feature>
<accession>A0AAN8S785</accession>
<evidence type="ECO:0000259" key="11">
    <source>
        <dbReference type="PROSITE" id="PS51915"/>
    </source>
</evidence>
<dbReference type="SMART" id="SM00355">
    <property type="entry name" value="ZnF_C2H2"/>
    <property type="match status" value="9"/>
</dbReference>
<dbReference type="InterPro" id="IPR048325">
    <property type="entry name" value="ZSWIM3_N"/>
</dbReference>
<feature type="domain" description="C2H2-type" evidence="10">
    <location>
        <begin position="567"/>
        <end position="595"/>
    </location>
</feature>
<evidence type="ECO:0000256" key="8">
    <source>
        <dbReference type="PROSITE-ProRule" id="PRU01263"/>
    </source>
</evidence>